<feature type="transmembrane region" description="Helical" evidence="1">
    <location>
        <begin position="73"/>
        <end position="95"/>
    </location>
</feature>
<evidence type="ECO:0000313" key="2">
    <source>
        <dbReference type="EMBL" id="GFI42245.1"/>
    </source>
</evidence>
<name>A0A829ZEH3_9FIRM</name>
<dbReference type="AlphaFoldDB" id="A0A829ZEH3"/>
<reference evidence="2 3" key="1">
    <citation type="journal article" date="2020" name="Microbiome">
        <title>Single-cell genomics of uncultured bacteria reveals dietary fiber responders in the mouse gut microbiota.</title>
        <authorList>
            <person name="Chijiiwa R."/>
            <person name="Hosokawa M."/>
            <person name="Kogawa M."/>
            <person name="Nishikawa Y."/>
            <person name="Ide K."/>
            <person name="Sakanashi C."/>
            <person name="Takahashi K."/>
            <person name="Takeyama H."/>
        </authorList>
    </citation>
    <scope>NUCLEOTIDE SEQUENCE [LARGE SCALE GENOMIC DNA]</scope>
    <source>
        <strain evidence="2">IMSAGC_017</strain>
    </source>
</reference>
<feature type="transmembrane region" description="Helical" evidence="1">
    <location>
        <begin position="15"/>
        <end position="36"/>
    </location>
</feature>
<keyword evidence="1" id="KW-0812">Transmembrane</keyword>
<proteinExistence type="predicted"/>
<comment type="caution">
    <text evidence="2">The sequence shown here is derived from an EMBL/GenBank/DDBJ whole genome shotgun (WGS) entry which is preliminary data.</text>
</comment>
<accession>A0A829ZEH3</accession>
<dbReference type="Pfam" id="PF09997">
    <property type="entry name" value="DUF2238"/>
    <property type="match status" value="1"/>
</dbReference>
<sequence length="219" mass="25375">MIGDYSMDNKRAYKCTLKIFIVIYVITSIIGFYINYVNNDSTALFMGVVALITPWIIPGIFKLFKLTATDEIYIINLVFIYFASLIGSCFNGYSLPFFDKALHFSSGIFASLLAVILFCKIKKEKRINKIKDYYLFILFVNNTNLAIAMLWELYEYMMLILFNNDCINHYKTGVHDSMSDMICALIAGIIVLGLIHRYHKFGKNSFLLKLCENFYDQNY</sequence>
<dbReference type="InterPro" id="IPR014509">
    <property type="entry name" value="YjdF-like"/>
</dbReference>
<keyword evidence="1" id="KW-1133">Transmembrane helix</keyword>
<gene>
    <name evidence="2" type="ORF">IMSAGC017_02292</name>
</gene>
<dbReference type="EMBL" id="BLMI01000280">
    <property type="protein sequence ID" value="GFI42245.1"/>
    <property type="molecule type" value="Genomic_DNA"/>
</dbReference>
<feature type="transmembrane region" description="Helical" evidence="1">
    <location>
        <begin position="42"/>
        <end position="61"/>
    </location>
</feature>
<dbReference type="Proteomes" id="UP000490821">
    <property type="component" value="Unassembled WGS sequence"/>
</dbReference>
<evidence type="ECO:0000313" key="3">
    <source>
        <dbReference type="Proteomes" id="UP000490821"/>
    </source>
</evidence>
<feature type="transmembrane region" description="Helical" evidence="1">
    <location>
        <begin position="101"/>
        <end position="121"/>
    </location>
</feature>
<feature type="transmembrane region" description="Helical" evidence="1">
    <location>
        <begin position="178"/>
        <end position="195"/>
    </location>
</feature>
<protein>
    <submittedName>
        <fullName evidence="2">Uncharacterized protein</fullName>
    </submittedName>
</protein>
<evidence type="ECO:0000256" key="1">
    <source>
        <dbReference type="SAM" id="Phobius"/>
    </source>
</evidence>
<feature type="transmembrane region" description="Helical" evidence="1">
    <location>
        <begin position="133"/>
        <end position="154"/>
    </location>
</feature>
<organism evidence="2 3">
    <name type="scientific">Thomasclavelia cocleata</name>
    <dbReference type="NCBI Taxonomy" id="69824"/>
    <lineage>
        <taxon>Bacteria</taxon>
        <taxon>Bacillati</taxon>
        <taxon>Bacillota</taxon>
        <taxon>Erysipelotrichia</taxon>
        <taxon>Erysipelotrichales</taxon>
        <taxon>Coprobacillaceae</taxon>
        <taxon>Thomasclavelia</taxon>
    </lineage>
</organism>
<keyword evidence="1" id="KW-0472">Membrane</keyword>